<dbReference type="RefSeq" id="WP_110270333.1">
    <property type="nucleotide sequence ID" value="NZ_CP029289.2"/>
</dbReference>
<evidence type="ECO:0000313" key="4">
    <source>
        <dbReference type="Proteomes" id="UP000248044"/>
    </source>
</evidence>
<proteinExistence type="predicted"/>
<dbReference type="KEGG" id="abri:DFR85_07430"/>
<dbReference type="Proteomes" id="UP000248044">
    <property type="component" value="Chromosome"/>
</dbReference>
<evidence type="ECO:0000256" key="1">
    <source>
        <dbReference type="SAM" id="Phobius"/>
    </source>
</evidence>
<dbReference type="GeneID" id="36831976"/>
<sequence>MEIRRILPFYLVISSILLMLVALNLIASYIIYYLIIVLIITFVFSIVLTRGKSFISIRKFLIRRNIFTLNLNESYVSGIAAKIIGKQEFDKNPVDLQKELNNLLNALIARNKNYQYLILTSVNGKQASSSIVVYKECKDCENEILYEFDNILEIAKVVSPHIILEAVPVSNKALPLPLAFGNVNFARVMDIKMESPTIDKIIVDYDIELGDMLVHNQTVPTGIRSTDVLRHIGIFGSTGSGKSNTATLIANELSNKGFNVMILDWHGEYSNKLSDYTIYNYRNLYKINPLKFNDIDDIIDILGDVLQLTDPQRFLLFLIISKLRKDKRFRLTDMLDVLKNTEDQSNWMREVKYALARKLYPLFTSKGKLLFSADTNPEIIDLLSKKGIVFDLSFINNIRLRKLYGLFLLKYITDFYMNNKPDKKLLLIIEEAHNFFNVENDFIDKLISEIRKFGVGLCIISQSPSSISSAVMKNTNIKIIHSIKSDIDKKILRDSLSLPDNLYSALDKLDVGEAILSAPNTKTPLLIKIRKL</sequence>
<evidence type="ECO:0000259" key="2">
    <source>
        <dbReference type="Pfam" id="PF01935"/>
    </source>
</evidence>
<feature type="domain" description="Helicase HerA central" evidence="2">
    <location>
        <begin position="207"/>
        <end position="409"/>
    </location>
</feature>
<dbReference type="OrthoDB" id="107033at2157"/>
<feature type="transmembrane region" description="Helical" evidence="1">
    <location>
        <begin position="31"/>
        <end position="49"/>
    </location>
</feature>
<keyword evidence="1" id="KW-1133">Transmembrane helix</keyword>
<dbReference type="InterPro" id="IPR002789">
    <property type="entry name" value="HerA_central"/>
</dbReference>
<keyword evidence="1" id="KW-0472">Membrane</keyword>
<dbReference type="EMBL" id="CP029289">
    <property type="protein sequence ID" value="AWR94452.1"/>
    <property type="molecule type" value="Genomic_DNA"/>
</dbReference>
<dbReference type="AlphaFoldDB" id="A0A2U9IEI1"/>
<dbReference type="InterPro" id="IPR027417">
    <property type="entry name" value="P-loop_NTPase"/>
</dbReference>
<evidence type="ECO:0000313" key="3">
    <source>
        <dbReference type="EMBL" id="AWR94452.1"/>
    </source>
</evidence>
<accession>A0A2U9IEI1</accession>
<dbReference type="PANTHER" id="PTHR30121">
    <property type="entry name" value="UNCHARACTERIZED PROTEIN YJGR-RELATED"/>
    <property type="match status" value="1"/>
</dbReference>
<keyword evidence="1" id="KW-0812">Transmembrane</keyword>
<dbReference type="Pfam" id="PF01935">
    <property type="entry name" value="DUF87"/>
    <property type="match status" value="1"/>
</dbReference>
<feature type="transmembrane region" description="Helical" evidence="1">
    <location>
        <begin position="7"/>
        <end position="25"/>
    </location>
</feature>
<keyword evidence="4" id="KW-1185">Reference proteome</keyword>
<dbReference type="PANTHER" id="PTHR30121:SF11">
    <property type="entry name" value="AAA+ ATPASE DOMAIN-CONTAINING PROTEIN"/>
    <property type="match status" value="1"/>
</dbReference>
<gene>
    <name evidence="3" type="ORF">DFR85_07430</name>
</gene>
<name>A0A2U9IEI1_9CREN</name>
<dbReference type="SUPFAM" id="SSF52540">
    <property type="entry name" value="P-loop containing nucleoside triphosphate hydrolases"/>
    <property type="match status" value="1"/>
</dbReference>
<dbReference type="InterPro" id="IPR051162">
    <property type="entry name" value="T4SS_component"/>
</dbReference>
<organism evidence="3 4">
    <name type="scientific">Acidianus brierleyi</name>
    <dbReference type="NCBI Taxonomy" id="41673"/>
    <lineage>
        <taxon>Archaea</taxon>
        <taxon>Thermoproteota</taxon>
        <taxon>Thermoprotei</taxon>
        <taxon>Sulfolobales</taxon>
        <taxon>Sulfolobaceae</taxon>
        <taxon>Acidianus</taxon>
    </lineage>
</organism>
<dbReference type="Gene3D" id="3.40.50.300">
    <property type="entry name" value="P-loop containing nucleotide triphosphate hydrolases"/>
    <property type="match status" value="2"/>
</dbReference>
<protein>
    <submittedName>
        <fullName evidence="3">ATPase</fullName>
    </submittedName>
</protein>
<reference evidence="3 4" key="1">
    <citation type="submission" date="2018-05" db="EMBL/GenBank/DDBJ databases">
        <title>Complete Genome Sequences of Extremely Thermoacidophilic, Metal-Mobilizing Type-Strain Members of the Archaeal Family Sulfolobaceae: Acidianus brierleyi DSM-1651T, Acidianus sulfidivorans DSM-18786T, Metallosphaera hakonensis DSM-7519T, and Metallosphaera prunae DSM-10039T.</title>
        <authorList>
            <person name="Counts J.A."/>
            <person name="Kelly R.M."/>
        </authorList>
    </citation>
    <scope>NUCLEOTIDE SEQUENCE [LARGE SCALE GENOMIC DNA]</scope>
    <source>
        <strain evidence="3 4">DSM 1651</strain>
    </source>
</reference>